<feature type="chain" id="PRO_5019819109" description="sn-glycerol-3-phosphate-binding periplasmic protein UgpB" evidence="7">
    <location>
        <begin position="20"/>
        <end position="425"/>
    </location>
</feature>
<feature type="signal peptide" evidence="7">
    <location>
        <begin position="1"/>
        <end position="19"/>
    </location>
</feature>
<comment type="caution">
    <text evidence="8">The sequence shown here is derived from an EMBL/GenBank/DDBJ whole genome shotgun (WGS) entry which is preliminary data.</text>
</comment>
<keyword evidence="5" id="KW-0813">Transport</keyword>
<dbReference type="PANTHER" id="PTHR43649">
    <property type="entry name" value="ARABINOSE-BINDING PROTEIN-RELATED"/>
    <property type="match status" value="1"/>
</dbReference>
<evidence type="ECO:0000256" key="1">
    <source>
        <dbReference type="ARBA" id="ARBA00004418"/>
    </source>
</evidence>
<comment type="similarity">
    <text evidence="2">Belongs to the bacterial solute-binding protein 1 family.</text>
</comment>
<accession>A0A497XJK9</accession>
<comment type="subunit">
    <text evidence="3">The complex is composed of two ATP-binding proteins (UgpC), two transmembrane proteins (UgpA and UgpE) and a solute-binding protein (UgpB).</text>
</comment>
<evidence type="ECO:0000256" key="2">
    <source>
        <dbReference type="ARBA" id="ARBA00008520"/>
    </source>
</evidence>
<dbReference type="RefSeq" id="WP_121239546.1">
    <property type="nucleotide sequence ID" value="NZ_BHVV01000001.1"/>
</dbReference>
<dbReference type="Proteomes" id="UP000268908">
    <property type="component" value="Unassembled WGS sequence"/>
</dbReference>
<evidence type="ECO:0000313" key="9">
    <source>
        <dbReference type="Proteomes" id="UP000268908"/>
    </source>
</evidence>
<evidence type="ECO:0000256" key="7">
    <source>
        <dbReference type="SAM" id="SignalP"/>
    </source>
</evidence>
<sequence>MNKKLLLAVLGLWLPAAQAQEITLRHELAGQQLAALANLVVRFNGEQKGKSKVVLQDLKGLQGSAELNQPPHLALLDPIDNKRFFGTSPRFLPLHQVMAASKLPFEAKLFFPQMAGAVDDLKGKIQALPLAHALPVLYYNRDAFVRAGLDPDNPPKTWWEVQTAAGKLFDAGFKCPLTSSQFAWVHVDNMSSQHGEPVLARDGKTDKVALNTMVHVKHIALLASWQKSFYFHYFGPGREGDAKFMSGECSMLTGESPLYAELKKSSGFRFGVAELPHYDDVRGARPADVLPDGAALWALPGKHKDEYAVVAHFVEFLLKPETQREWVQATGFLPMTPAAVDALKASGAPPALLERVAKRLSVVPSASERTKYGSGRSRIRGILNEEIEFVWGNKKPAKEALDTAMQRANAEVELPAAPPAVAKKK</sequence>
<dbReference type="SUPFAM" id="SSF53850">
    <property type="entry name" value="Periplasmic binding protein-like II"/>
    <property type="match status" value="1"/>
</dbReference>
<protein>
    <recommendedName>
        <fullName evidence="4">sn-glycerol-3-phosphate-binding periplasmic protein UgpB</fullName>
    </recommendedName>
</protein>
<evidence type="ECO:0000256" key="3">
    <source>
        <dbReference type="ARBA" id="ARBA00011557"/>
    </source>
</evidence>
<evidence type="ECO:0000256" key="4">
    <source>
        <dbReference type="ARBA" id="ARBA00017470"/>
    </source>
</evidence>
<comment type="subcellular location">
    <subcellularLocation>
        <location evidence="1">Periplasm</location>
    </subcellularLocation>
</comment>
<dbReference type="OrthoDB" id="4393730at2"/>
<dbReference type="GO" id="GO:0042597">
    <property type="term" value="C:periplasmic space"/>
    <property type="evidence" value="ECO:0007669"/>
    <property type="project" value="UniProtKB-SubCell"/>
</dbReference>
<dbReference type="Pfam" id="PF13416">
    <property type="entry name" value="SBP_bac_8"/>
    <property type="match status" value="1"/>
</dbReference>
<dbReference type="Gene3D" id="3.40.190.10">
    <property type="entry name" value="Periplasmic binding protein-like II"/>
    <property type="match status" value="2"/>
</dbReference>
<keyword evidence="9" id="KW-1185">Reference proteome</keyword>
<dbReference type="InterPro" id="IPR050490">
    <property type="entry name" value="Bact_solute-bd_prot1"/>
</dbReference>
<organism evidence="8 9">
    <name type="scientific">Sulfurisoma sediminicola</name>
    <dbReference type="NCBI Taxonomy" id="1381557"/>
    <lineage>
        <taxon>Bacteria</taxon>
        <taxon>Pseudomonadati</taxon>
        <taxon>Pseudomonadota</taxon>
        <taxon>Betaproteobacteria</taxon>
        <taxon>Nitrosomonadales</taxon>
        <taxon>Sterolibacteriaceae</taxon>
        <taxon>Sulfurisoma</taxon>
    </lineage>
</organism>
<evidence type="ECO:0000256" key="5">
    <source>
        <dbReference type="ARBA" id="ARBA00022448"/>
    </source>
</evidence>
<keyword evidence="6 7" id="KW-0732">Signal</keyword>
<reference evidence="8 9" key="1">
    <citation type="submission" date="2018-10" db="EMBL/GenBank/DDBJ databases">
        <title>Genomic Encyclopedia of Type Strains, Phase IV (KMG-IV): sequencing the most valuable type-strain genomes for metagenomic binning, comparative biology and taxonomic classification.</title>
        <authorList>
            <person name="Goeker M."/>
        </authorList>
    </citation>
    <scope>NUCLEOTIDE SEQUENCE [LARGE SCALE GENOMIC DNA]</scope>
    <source>
        <strain evidence="8 9">DSM 26916</strain>
    </source>
</reference>
<gene>
    <name evidence="8" type="ORF">DFR35_0112</name>
</gene>
<name>A0A497XJK9_9PROT</name>
<dbReference type="EMBL" id="RCCI01000004">
    <property type="protein sequence ID" value="RLJ67565.1"/>
    <property type="molecule type" value="Genomic_DNA"/>
</dbReference>
<dbReference type="InterPro" id="IPR006059">
    <property type="entry name" value="SBP"/>
</dbReference>
<dbReference type="PANTHER" id="PTHR43649:SF31">
    <property type="entry name" value="SN-GLYCEROL-3-PHOSPHATE-BINDING PERIPLASMIC PROTEIN UGPB"/>
    <property type="match status" value="1"/>
</dbReference>
<proteinExistence type="inferred from homology"/>
<dbReference type="AlphaFoldDB" id="A0A497XJK9"/>
<evidence type="ECO:0000313" key="8">
    <source>
        <dbReference type="EMBL" id="RLJ67565.1"/>
    </source>
</evidence>
<evidence type="ECO:0000256" key="6">
    <source>
        <dbReference type="ARBA" id="ARBA00022729"/>
    </source>
</evidence>